<feature type="region of interest" description="Disordered" evidence="1">
    <location>
        <begin position="130"/>
        <end position="173"/>
    </location>
</feature>
<dbReference type="EMBL" id="BMVC01000019">
    <property type="protein sequence ID" value="GHD13204.1"/>
    <property type="molecule type" value="Genomic_DNA"/>
</dbReference>
<accession>A0A918X571</accession>
<comment type="caution">
    <text evidence="2">The sequence shown here is derived from an EMBL/GenBank/DDBJ whole genome shotgun (WGS) entry which is preliminary data.</text>
</comment>
<reference evidence="2" key="1">
    <citation type="journal article" date="2014" name="Int. J. Syst. Evol. Microbiol.">
        <title>Complete genome sequence of Corynebacterium casei LMG S-19264T (=DSM 44701T), isolated from a smear-ripened cheese.</title>
        <authorList>
            <consortium name="US DOE Joint Genome Institute (JGI-PGF)"/>
            <person name="Walter F."/>
            <person name="Albersmeier A."/>
            <person name="Kalinowski J."/>
            <person name="Ruckert C."/>
        </authorList>
    </citation>
    <scope>NUCLEOTIDE SEQUENCE</scope>
    <source>
        <strain evidence="2">JCM 4637</strain>
    </source>
</reference>
<proteinExistence type="predicted"/>
<gene>
    <name evidence="2" type="ORF">GCM10010334_71040</name>
</gene>
<dbReference type="RefSeq" id="WP_189827991.1">
    <property type="nucleotide sequence ID" value="NZ_BMVC01000019.1"/>
</dbReference>
<organism evidence="2 3">
    <name type="scientific">Streptomyces finlayi</name>
    <dbReference type="NCBI Taxonomy" id="67296"/>
    <lineage>
        <taxon>Bacteria</taxon>
        <taxon>Bacillati</taxon>
        <taxon>Actinomycetota</taxon>
        <taxon>Actinomycetes</taxon>
        <taxon>Kitasatosporales</taxon>
        <taxon>Streptomycetaceae</taxon>
        <taxon>Streptomyces</taxon>
    </lineage>
</organism>
<feature type="compositionally biased region" description="Pro residues" evidence="1">
    <location>
        <begin position="132"/>
        <end position="141"/>
    </location>
</feature>
<dbReference type="Proteomes" id="UP000638353">
    <property type="component" value="Unassembled WGS sequence"/>
</dbReference>
<protein>
    <submittedName>
        <fullName evidence="2">Uncharacterized protein</fullName>
    </submittedName>
</protein>
<evidence type="ECO:0000313" key="3">
    <source>
        <dbReference type="Proteomes" id="UP000638353"/>
    </source>
</evidence>
<evidence type="ECO:0000256" key="1">
    <source>
        <dbReference type="SAM" id="MobiDB-lite"/>
    </source>
</evidence>
<evidence type="ECO:0000313" key="2">
    <source>
        <dbReference type="EMBL" id="GHD13204.1"/>
    </source>
</evidence>
<name>A0A918X571_9ACTN</name>
<reference evidence="2" key="2">
    <citation type="submission" date="2020-09" db="EMBL/GenBank/DDBJ databases">
        <authorList>
            <person name="Sun Q."/>
            <person name="Ohkuma M."/>
        </authorList>
    </citation>
    <scope>NUCLEOTIDE SEQUENCE</scope>
    <source>
        <strain evidence="2">JCM 4637</strain>
    </source>
</reference>
<sequence>MSVPLRFNDSDGALVRVLLHLQGDEPLDAVLDALADALDHVALPEEAISWVQARLRDGLRELTALALPHLKHPVWAAPGNAAGLDGLITRAAHALYAVDTGPSGDLHHLRHCARAVEHLVEHLIEIGAAPAITPPPLPPQPAARTPEAGPETGCRQWPASTSPSPALGAHPVPYAPLDSPLLATGCSASPFRKDFS</sequence>
<dbReference type="AlphaFoldDB" id="A0A918X571"/>